<feature type="transmembrane region" description="Helical" evidence="1">
    <location>
        <begin position="13"/>
        <end position="34"/>
    </location>
</feature>
<organism evidence="2">
    <name type="scientific">freshwater metagenome</name>
    <dbReference type="NCBI Taxonomy" id="449393"/>
    <lineage>
        <taxon>unclassified sequences</taxon>
        <taxon>metagenomes</taxon>
        <taxon>ecological metagenomes</taxon>
    </lineage>
</organism>
<gene>
    <name evidence="2" type="ORF">UFOPK3773_00846</name>
    <name evidence="3" type="ORF">UFOPK3992_01323</name>
</gene>
<evidence type="ECO:0000313" key="3">
    <source>
        <dbReference type="EMBL" id="CAB5013083.1"/>
    </source>
</evidence>
<keyword evidence="1" id="KW-0812">Transmembrane</keyword>
<dbReference type="EMBL" id="CAFBOZ010000196">
    <property type="protein sequence ID" value="CAB5013083.1"/>
    <property type="molecule type" value="Genomic_DNA"/>
</dbReference>
<keyword evidence="1" id="KW-0472">Membrane</keyword>
<name>A0A6J7JEW5_9ZZZZ</name>
<dbReference type="EMBL" id="CAFBNF010000074">
    <property type="protein sequence ID" value="CAB4940782.1"/>
    <property type="molecule type" value="Genomic_DNA"/>
</dbReference>
<dbReference type="AlphaFoldDB" id="A0A6J7JEW5"/>
<evidence type="ECO:0000256" key="1">
    <source>
        <dbReference type="SAM" id="Phobius"/>
    </source>
</evidence>
<sequence length="92" mass="10036">METTTTALSTADWLVRFMLLPAAVIAVIWFLWALPQWLRRSSFRPGEPWVGEPLWVGAPRELAAAGRVAIAGSGELSLSDTPDDRGGASARW</sequence>
<proteinExistence type="predicted"/>
<evidence type="ECO:0000313" key="2">
    <source>
        <dbReference type="EMBL" id="CAB4940782.1"/>
    </source>
</evidence>
<protein>
    <submittedName>
        <fullName evidence="2">Unannotated protein</fullName>
    </submittedName>
</protein>
<reference evidence="2" key="1">
    <citation type="submission" date="2020-05" db="EMBL/GenBank/DDBJ databases">
        <authorList>
            <person name="Chiriac C."/>
            <person name="Salcher M."/>
            <person name="Ghai R."/>
            <person name="Kavagutti S V."/>
        </authorList>
    </citation>
    <scope>NUCLEOTIDE SEQUENCE</scope>
</reference>
<keyword evidence="1" id="KW-1133">Transmembrane helix</keyword>
<accession>A0A6J7JEW5</accession>